<feature type="domain" description="Cas12f1-like TNB" evidence="2">
    <location>
        <begin position="370"/>
        <end position="434"/>
    </location>
</feature>
<proteinExistence type="predicted"/>
<dbReference type="EMBL" id="MTLA01000129">
    <property type="protein sequence ID" value="OOP68180.1"/>
    <property type="molecule type" value="Genomic_DNA"/>
</dbReference>
<evidence type="ECO:0000259" key="2">
    <source>
        <dbReference type="Pfam" id="PF07282"/>
    </source>
</evidence>
<dbReference type="Proteomes" id="UP000189761">
    <property type="component" value="Unassembled WGS sequence"/>
</dbReference>
<dbReference type="AlphaFoldDB" id="A0A8E2IC02"/>
<name>A0A8E2IC02_9BACI</name>
<reference evidence="3 4" key="1">
    <citation type="submission" date="2017-01" db="EMBL/GenBank/DDBJ databases">
        <title>Draft genome sequence of Bacillus oleronius.</title>
        <authorList>
            <person name="Allam M."/>
        </authorList>
    </citation>
    <scope>NUCLEOTIDE SEQUENCE [LARGE SCALE GENOMIC DNA]</scope>
    <source>
        <strain evidence="3 4">DSM 9356</strain>
    </source>
</reference>
<dbReference type="RefSeq" id="WP_071977056.1">
    <property type="nucleotide sequence ID" value="NZ_CP065424.1"/>
</dbReference>
<protein>
    <recommendedName>
        <fullName evidence="2">Cas12f1-like TNB domain-containing protein</fullName>
    </recommendedName>
</protein>
<keyword evidence="4" id="KW-1185">Reference proteome</keyword>
<evidence type="ECO:0000313" key="3">
    <source>
        <dbReference type="EMBL" id="OOP68180.1"/>
    </source>
</evidence>
<dbReference type="InterPro" id="IPR010095">
    <property type="entry name" value="Cas12f1-like_TNB"/>
</dbReference>
<accession>A0A8E2IC02</accession>
<evidence type="ECO:0000313" key="4">
    <source>
        <dbReference type="Proteomes" id="UP000189761"/>
    </source>
</evidence>
<organism evidence="3 4">
    <name type="scientific">Heyndrickxia oleronia</name>
    <dbReference type="NCBI Taxonomy" id="38875"/>
    <lineage>
        <taxon>Bacteria</taxon>
        <taxon>Bacillati</taxon>
        <taxon>Bacillota</taxon>
        <taxon>Bacilli</taxon>
        <taxon>Bacillales</taxon>
        <taxon>Bacillaceae</taxon>
        <taxon>Heyndrickxia</taxon>
    </lineage>
</organism>
<sequence length="471" mass="55181">MSLTYTKKIQIEFSKKDELILDGQSKICNWLYNQLLDACQKDYYENNNSLKLLEGRNLRNYGVSLKKSHPFLNSVFSSVLKEPSTRLLKAYKSFFKGDTRYPKHRSWRKKWFSLVFDEPNKGWEILKEGKAVSISLGKVPGLPKQRGKKNPSIFGKLKENVELGDGEELKTFRLCKQQGDKFFAIFTIERCSETEIEFKKAMSNYRVQRIRSKKLNEPLPQKPSLIKQELHIPDNIKWISLDPNHKNFFVGVDDEGNSIEFKKLLMINYWDKKIDQLKAKRDICVKQYKTKKSKYGNSYTIHSPRWNKLNSAVNRAYNKRREQIKTALYSIAHVLYDRYDLVIIGDYTPANKHAPFKNMKRSMLNQEQIGKFRSILKWVATKRGKYFLISDEYNTTKECCVCGYMRKRDPHIRSFTCENCGTPLMRDINSSVNIGKKVGYKLNIPLYKHKLQSFTFIGKAPYGAEIAWVKK</sequence>
<comment type="caution">
    <text evidence="3">The sequence shown here is derived from an EMBL/GenBank/DDBJ whole genome shotgun (WGS) entry which is preliminary data.</text>
</comment>
<gene>
    <name evidence="3" type="ORF">BWZ43_11795</name>
</gene>
<dbReference type="NCBIfam" id="NF040570">
    <property type="entry name" value="guided_TnpB"/>
    <property type="match status" value="1"/>
</dbReference>
<dbReference type="Pfam" id="PF07282">
    <property type="entry name" value="Cas12f1-like_TNB"/>
    <property type="match status" value="1"/>
</dbReference>
<dbReference type="GO" id="GO:0003677">
    <property type="term" value="F:DNA binding"/>
    <property type="evidence" value="ECO:0007669"/>
    <property type="project" value="UniProtKB-KW"/>
</dbReference>
<evidence type="ECO:0000256" key="1">
    <source>
        <dbReference type="ARBA" id="ARBA00023125"/>
    </source>
</evidence>
<keyword evidence="1" id="KW-0238">DNA-binding</keyword>